<dbReference type="Pfam" id="PF25818">
    <property type="entry name" value="MTRES1_C"/>
    <property type="match status" value="1"/>
</dbReference>
<organism evidence="4 5">
    <name type="scientific">Phaedon cochleariae</name>
    <name type="common">Mustard beetle</name>
    <dbReference type="NCBI Taxonomy" id="80249"/>
    <lineage>
        <taxon>Eukaryota</taxon>
        <taxon>Metazoa</taxon>
        <taxon>Ecdysozoa</taxon>
        <taxon>Arthropoda</taxon>
        <taxon>Hexapoda</taxon>
        <taxon>Insecta</taxon>
        <taxon>Pterygota</taxon>
        <taxon>Neoptera</taxon>
        <taxon>Endopterygota</taxon>
        <taxon>Coleoptera</taxon>
        <taxon>Polyphaga</taxon>
        <taxon>Cucujiformia</taxon>
        <taxon>Chrysomeloidea</taxon>
        <taxon>Chrysomelidae</taxon>
        <taxon>Chrysomelinae</taxon>
        <taxon>Chrysomelini</taxon>
        <taxon>Phaedon</taxon>
    </lineage>
</organism>
<protein>
    <recommendedName>
        <fullName evidence="3">Mitochondrial transcription rescue factor 1 C-terminal domain-containing protein</fullName>
    </recommendedName>
</protein>
<evidence type="ECO:0000256" key="2">
    <source>
        <dbReference type="SAM" id="MobiDB-lite"/>
    </source>
</evidence>
<reference evidence="4" key="2">
    <citation type="submission" date="2022-10" db="EMBL/GenBank/DDBJ databases">
        <authorList>
            <consortium name="ENA_rothamsted_submissions"/>
            <consortium name="culmorum"/>
            <person name="King R."/>
        </authorList>
    </citation>
    <scope>NUCLEOTIDE SEQUENCE</scope>
</reference>
<gene>
    <name evidence="4" type="ORF">PHAECO_LOCUS6726</name>
</gene>
<dbReference type="InterPro" id="IPR036986">
    <property type="entry name" value="S4_RNA-bd_sf"/>
</dbReference>
<name>A0A9P0DN54_PHACE</name>
<feature type="compositionally biased region" description="Basic and acidic residues" evidence="2">
    <location>
        <begin position="61"/>
        <end position="70"/>
    </location>
</feature>
<dbReference type="InterPro" id="IPR057896">
    <property type="entry name" value="MTRES1_C"/>
</dbReference>
<feature type="region of interest" description="Disordered" evidence="2">
    <location>
        <begin position="49"/>
        <end position="75"/>
    </location>
</feature>
<evidence type="ECO:0000313" key="5">
    <source>
        <dbReference type="Proteomes" id="UP001153737"/>
    </source>
</evidence>
<evidence type="ECO:0000259" key="3">
    <source>
        <dbReference type="Pfam" id="PF25818"/>
    </source>
</evidence>
<dbReference type="GO" id="GO:0005739">
    <property type="term" value="C:mitochondrion"/>
    <property type="evidence" value="ECO:0007669"/>
    <property type="project" value="TreeGrafter"/>
</dbReference>
<keyword evidence="1" id="KW-0694">RNA-binding</keyword>
<reference evidence="4" key="1">
    <citation type="submission" date="2022-01" db="EMBL/GenBank/DDBJ databases">
        <authorList>
            <person name="King R."/>
        </authorList>
    </citation>
    <scope>NUCLEOTIDE SEQUENCE</scope>
</reference>
<sequence length="192" mass="21647">MLSIRRLCTRNAIQLFLEVPSGQVPYSRCSIPLLNKISQPNLQLLRYKSKGNKSNIPSHATETETEKDSSDDTIDDLLDKSTKTIKINVPSMRMDALLKAGMGLSRNKIEVMFYESKVRLNGEKVPKKSITVQEGDEIDMIKGVNVDNPNFLTVARLEILSSVQTENKLTVKIRRCKSLTVEDYSGRNSWVS</sequence>
<keyword evidence="5" id="KW-1185">Reference proteome</keyword>
<dbReference type="PROSITE" id="PS50889">
    <property type="entry name" value="S4"/>
    <property type="match status" value="1"/>
</dbReference>
<dbReference type="PANTHER" id="PTHR13633">
    <property type="entry name" value="MITOCHONDRIAL TRANSCRIPTION RESCUE FACTOR 1"/>
    <property type="match status" value="1"/>
</dbReference>
<dbReference type="GO" id="GO:0003723">
    <property type="term" value="F:RNA binding"/>
    <property type="evidence" value="ECO:0007669"/>
    <property type="project" value="UniProtKB-KW"/>
</dbReference>
<proteinExistence type="predicted"/>
<evidence type="ECO:0000256" key="1">
    <source>
        <dbReference type="PROSITE-ProRule" id="PRU00182"/>
    </source>
</evidence>
<dbReference type="Proteomes" id="UP001153737">
    <property type="component" value="Chromosome 2"/>
</dbReference>
<dbReference type="OrthoDB" id="4150at2759"/>
<evidence type="ECO:0000313" key="4">
    <source>
        <dbReference type="EMBL" id="CAH1156232.1"/>
    </source>
</evidence>
<dbReference type="GO" id="GO:1903108">
    <property type="term" value="P:regulation of mitochondrial transcription"/>
    <property type="evidence" value="ECO:0007669"/>
    <property type="project" value="TreeGrafter"/>
</dbReference>
<dbReference type="PANTHER" id="PTHR13633:SF3">
    <property type="entry name" value="MITOCHONDRIAL TRANSCRIPTION RESCUE FACTOR 1"/>
    <property type="match status" value="1"/>
</dbReference>
<dbReference type="Gene3D" id="3.10.290.10">
    <property type="entry name" value="RNA-binding S4 domain"/>
    <property type="match status" value="1"/>
</dbReference>
<dbReference type="EMBL" id="OU896708">
    <property type="protein sequence ID" value="CAH1156232.1"/>
    <property type="molecule type" value="Genomic_DNA"/>
</dbReference>
<dbReference type="SUPFAM" id="SSF55174">
    <property type="entry name" value="Alpha-L RNA-binding motif"/>
    <property type="match status" value="1"/>
</dbReference>
<dbReference type="CDD" id="cd00165">
    <property type="entry name" value="S4"/>
    <property type="match status" value="1"/>
</dbReference>
<dbReference type="AlphaFoldDB" id="A0A9P0DN54"/>
<accession>A0A9P0DN54</accession>
<feature type="domain" description="Mitochondrial transcription rescue factor 1 C-terminal" evidence="3">
    <location>
        <begin position="86"/>
        <end position="181"/>
    </location>
</feature>